<dbReference type="Proteomes" id="UP000789405">
    <property type="component" value="Unassembled WGS sequence"/>
</dbReference>
<feature type="compositionally biased region" description="Polar residues" evidence="1">
    <location>
        <begin position="55"/>
        <end position="67"/>
    </location>
</feature>
<proteinExistence type="predicted"/>
<accession>A0A9N9IFG9</accession>
<comment type="caution">
    <text evidence="2">The sequence shown here is derived from an EMBL/GenBank/DDBJ whole genome shotgun (WGS) entry which is preliminary data.</text>
</comment>
<dbReference type="AlphaFoldDB" id="A0A9N9IFG9"/>
<evidence type="ECO:0000313" key="2">
    <source>
        <dbReference type="EMBL" id="CAG8734808.1"/>
    </source>
</evidence>
<reference evidence="2" key="1">
    <citation type="submission" date="2021-06" db="EMBL/GenBank/DDBJ databases">
        <authorList>
            <person name="Kallberg Y."/>
            <person name="Tangrot J."/>
            <person name="Rosling A."/>
        </authorList>
    </citation>
    <scope>NUCLEOTIDE SEQUENCE</scope>
    <source>
        <strain evidence="2">MA453B</strain>
    </source>
</reference>
<gene>
    <name evidence="2" type="ORF">DERYTH_LOCUS15452</name>
</gene>
<evidence type="ECO:0000313" key="3">
    <source>
        <dbReference type="Proteomes" id="UP000789405"/>
    </source>
</evidence>
<dbReference type="EMBL" id="CAJVPY010012535">
    <property type="protein sequence ID" value="CAG8734808.1"/>
    <property type="molecule type" value="Genomic_DNA"/>
</dbReference>
<protein>
    <submittedName>
        <fullName evidence="2">6193_t:CDS:1</fullName>
    </submittedName>
</protein>
<organism evidence="2 3">
    <name type="scientific">Dentiscutata erythropus</name>
    <dbReference type="NCBI Taxonomy" id="1348616"/>
    <lineage>
        <taxon>Eukaryota</taxon>
        <taxon>Fungi</taxon>
        <taxon>Fungi incertae sedis</taxon>
        <taxon>Mucoromycota</taxon>
        <taxon>Glomeromycotina</taxon>
        <taxon>Glomeromycetes</taxon>
        <taxon>Diversisporales</taxon>
        <taxon>Gigasporaceae</taxon>
        <taxon>Dentiscutata</taxon>
    </lineage>
</organism>
<sequence length="67" mass="7323">MLEKSDVGKEVSEKGKVVLGKNEFGKGDIGKGLLLEKRLLSDTKNNDISKAMVTPNATTTSKQQFNR</sequence>
<feature type="region of interest" description="Disordered" evidence="1">
    <location>
        <begin position="48"/>
        <end position="67"/>
    </location>
</feature>
<evidence type="ECO:0000256" key="1">
    <source>
        <dbReference type="SAM" id="MobiDB-lite"/>
    </source>
</evidence>
<keyword evidence="3" id="KW-1185">Reference proteome</keyword>
<name>A0A9N9IFG9_9GLOM</name>